<dbReference type="Proteomes" id="UP000824782">
    <property type="component" value="Unassembled WGS sequence"/>
</dbReference>
<name>A0AAV6Z7C5_ENGPU</name>
<proteinExistence type="predicted"/>
<dbReference type="EMBL" id="WNYA01002591">
    <property type="protein sequence ID" value="KAG8544060.1"/>
    <property type="molecule type" value="Genomic_DNA"/>
</dbReference>
<sequence>MQFLSRWLCRHGFLSSYNLYEISFFRHTQSIIIKYFTNSIDNHFHRTVTKNPSIPGGGEEGNGGLCPYSRLQSFSHLSPAVISDTGIYPIIRRVPHVLGL</sequence>
<comment type="caution">
    <text evidence="1">The sequence shown here is derived from an EMBL/GenBank/DDBJ whole genome shotgun (WGS) entry which is preliminary data.</text>
</comment>
<evidence type="ECO:0000313" key="1">
    <source>
        <dbReference type="EMBL" id="KAG8544060.1"/>
    </source>
</evidence>
<organism evidence="1 2">
    <name type="scientific">Engystomops pustulosus</name>
    <name type="common">Tungara frog</name>
    <name type="synonym">Physalaemus pustulosus</name>
    <dbReference type="NCBI Taxonomy" id="76066"/>
    <lineage>
        <taxon>Eukaryota</taxon>
        <taxon>Metazoa</taxon>
        <taxon>Chordata</taxon>
        <taxon>Craniata</taxon>
        <taxon>Vertebrata</taxon>
        <taxon>Euteleostomi</taxon>
        <taxon>Amphibia</taxon>
        <taxon>Batrachia</taxon>
        <taxon>Anura</taxon>
        <taxon>Neobatrachia</taxon>
        <taxon>Hyloidea</taxon>
        <taxon>Leptodactylidae</taxon>
        <taxon>Leiuperinae</taxon>
        <taxon>Engystomops</taxon>
    </lineage>
</organism>
<dbReference type="AlphaFoldDB" id="A0AAV6Z7C5"/>
<reference evidence="1" key="1">
    <citation type="thesis" date="2020" institute="ProQuest LLC" country="789 East Eisenhower Parkway, Ann Arbor, MI, USA">
        <title>Comparative Genomics and Chromosome Evolution.</title>
        <authorList>
            <person name="Mudd A.B."/>
        </authorList>
    </citation>
    <scope>NUCLEOTIDE SEQUENCE</scope>
    <source>
        <strain evidence="1">237g6f4</strain>
        <tissue evidence="1">Blood</tissue>
    </source>
</reference>
<protein>
    <submittedName>
        <fullName evidence="1">Uncharacterized protein</fullName>
    </submittedName>
</protein>
<accession>A0AAV6Z7C5</accession>
<gene>
    <name evidence="1" type="ORF">GDO81_023141</name>
</gene>
<keyword evidence="2" id="KW-1185">Reference proteome</keyword>
<evidence type="ECO:0000313" key="2">
    <source>
        <dbReference type="Proteomes" id="UP000824782"/>
    </source>
</evidence>